<evidence type="ECO:0000259" key="2">
    <source>
        <dbReference type="PROSITE" id="PS51192"/>
    </source>
</evidence>
<feature type="domain" description="Helicase C-terminal" evidence="3">
    <location>
        <begin position="643"/>
        <end position="803"/>
    </location>
</feature>
<evidence type="ECO:0000256" key="1">
    <source>
        <dbReference type="SAM" id="Coils"/>
    </source>
</evidence>
<dbReference type="CDD" id="cd18799">
    <property type="entry name" value="SF2_C_EcoAI-like"/>
    <property type="match status" value="1"/>
</dbReference>
<accession>A0ABX0EZC6</accession>
<dbReference type="PROSITE" id="PS51192">
    <property type="entry name" value="HELICASE_ATP_BIND_1"/>
    <property type="match status" value="1"/>
</dbReference>
<dbReference type="PANTHER" id="PTHR47396:SF1">
    <property type="entry name" value="ATP-DEPENDENT HELICASE IRC3-RELATED"/>
    <property type="match status" value="1"/>
</dbReference>
<dbReference type="CDD" id="cd18032">
    <property type="entry name" value="DEXHc_RE_I_III_res"/>
    <property type="match status" value="1"/>
</dbReference>
<dbReference type="GO" id="GO:0009035">
    <property type="term" value="F:type I site-specific deoxyribonuclease activity"/>
    <property type="evidence" value="ECO:0007669"/>
    <property type="project" value="UniProtKB-EC"/>
</dbReference>
<dbReference type="InterPro" id="IPR006935">
    <property type="entry name" value="Helicase/UvrB_N"/>
</dbReference>
<dbReference type="EMBL" id="JAAFGS010000001">
    <property type="protein sequence ID" value="NGZ74093.1"/>
    <property type="molecule type" value="Genomic_DNA"/>
</dbReference>
<evidence type="ECO:0000313" key="4">
    <source>
        <dbReference type="EMBL" id="NGZ74093.1"/>
    </source>
</evidence>
<sequence length="1081" mass="124615">MASQNFNFLAEKWEVLDKVAEAAERNVYQDPNTAIMKIRTFAETIAKYITAFEQIQEVGVVNQNERLRKLKNEQIVPFEMINLFHTIRSKGNSAAHNPDYGTEREALTLLQMSFRIAVWFMEVYGDYSFKAPAYTEPARDTVITETELEQITQIYEDKLSQMERELELVRAAQVEVSSTDKDRRRRVGQRTGSNLQLTERETRVLIDEQLRDAGWEADTEQLRYAHGARPEKGKNRAIAEWPLKKGYADYALFVGLKLVGLVEAKKANKDIPSDIEQAKQYARLVVRHGDEQIMEPWGDYFVPFLFATNGRPYLKQLEQKSGIWFLDARKPTNHPQALQGWYKPEGIMQRLAQDIDQAQQALKDENFDYLRLRPYQQTAIQRVEEAIAEEQRNVLVTMATGTGKTRMAIGLIYRLVKSKRFNRILFLVDREALGEQAEAAFKDSKLESQHTFTEIYELKSLTDKIPNPETKVHIATVQGMMKRLFFGSADGDRPTVDQYDCIIVDEAHRGYTLDKEMSDLELEIRDQNDYVSKYRQVIEYFDAVKIGLTATPALHTTEIFGRAVYTYTYTEAVIEGYLIDHEPPYQFETKLKQNGIKFEKGKEVEVYDTVSRTLSHEMMEDEVNIEVAKFNTKVVTDSFNQVIIDELANYISPDDDGKTLIFAATDPHADKVVDMLKKKFKELYGSVEDNAIMKITGSINDPMDAIKRFKNERLPVIAVTVDLLTTGIDVPEITNLVFLRRVKSRILFEQMLGRATRQCDRIGKDHFNIFDAVGIYEALKDYTDMKPVAANPSTTVTQLVDELERLTAEEHLNKHKEQILAKLQRKKRHFTLTREQNFEALSDGRNVKQFAEWVESIPPQDLARELKPYASLFKYLDENKDGENKLMISHAPDEMLGVTRGYGNAEKPEDYLNGFSAFIRENLNKIPALMLICERPSDLTREELRKLRLELDQAGYKEKSLQTAWKETKNEDIAADIIAFIRQQALGDPLVSQQERVQHAMQKVYAMKVWPPMQKKWLERIEKQLLKEPVLGPNIEQAFQYEPFAGQGGAKQLDKIFSGQLPEIVREINTNLYSYTKKEQA</sequence>
<dbReference type="EC" id="3.1.21.3" evidence="4"/>
<evidence type="ECO:0000313" key="5">
    <source>
        <dbReference type="Proteomes" id="UP000800303"/>
    </source>
</evidence>
<dbReference type="InterPro" id="IPR014001">
    <property type="entry name" value="Helicase_ATP-bd"/>
</dbReference>
<evidence type="ECO:0000259" key="3">
    <source>
        <dbReference type="PROSITE" id="PS51194"/>
    </source>
</evidence>
<dbReference type="InterPro" id="IPR027417">
    <property type="entry name" value="P-loop_NTPase"/>
</dbReference>
<dbReference type="Proteomes" id="UP000800303">
    <property type="component" value="Unassembled WGS sequence"/>
</dbReference>
<comment type="caution">
    <text evidence="4">The sequence shown here is derived from an EMBL/GenBank/DDBJ whole genome shotgun (WGS) entry which is preliminary data.</text>
</comment>
<keyword evidence="1" id="KW-0175">Coiled coil</keyword>
<keyword evidence="4" id="KW-0255">Endonuclease</keyword>
<dbReference type="PANTHER" id="PTHR47396">
    <property type="entry name" value="TYPE I RESTRICTION ENZYME ECOKI R PROTEIN"/>
    <property type="match status" value="1"/>
</dbReference>
<name>A0ABX0EZC6_9BACL</name>
<gene>
    <name evidence="4" type="primary">hsdR</name>
    <name evidence="4" type="ORF">GYN08_02110</name>
</gene>
<dbReference type="Pfam" id="PF13643">
    <property type="entry name" value="DUF4145"/>
    <property type="match status" value="1"/>
</dbReference>
<keyword evidence="4" id="KW-0378">Hydrolase</keyword>
<dbReference type="Pfam" id="PF08463">
    <property type="entry name" value="EcoEI_R_C"/>
    <property type="match status" value="1"/>
</dbReference>
<dbReference type="SUPFAM" id="SSF52540">
    <property type="entry name" value="P-loop containing nucleoside triphosphate hydrolases"/>
    <property type="match status" value="1"/>
</dbReference>
<feature type="coiled-coil region" evidence="1">
    <location>
        <begin position="145"/>
        <end position="172"/>
    </location>
</feature>
<dbReference type="InterPro" id="IPR025285">
    <property type="entry name" value="DUF4145"/>
</dbReference>
<dbReference type="InterPro" id="IPR013670">
    <property type="entry name" value="EcoEI_R_C_dom"/>
</dbReference>
<dbReference type="NCBIfam" id="NF008521">
    <property type="entry name" value="PRK11448.1"/>
    <property type="match status" value="1"/>
</dbReference>
<dbReference type="SMART" id="SM00490">
    <property type="entry name" value="HELICc"/>
    <property type="match status" value="1"/>
</dbReference>
<proteinExistence type="predicted"/>
<dbReference type="SMART" id="SM00487">
    <property type="entry name" value="DEXDc"/>
    <property type="match status" value="1"/>
</dbReference>
<feature type="domain" description="Helicase ATP-binding" evidence="2">
    <location>
        <begin position="385"/>
        <end position="570"/>
    </location>
</feature>
<dbReference type="InterPro" id="IPR001650">
    <property type="entry name" value="Helicase_C-like"/>
</dbReference>
<dbReference type="InterPro" id="IPR050742">
    <property type="entry name" value="Helicase_Restrict-Modif_Enz"/>
</dbReference>
<dbReference type="Gene3D" id="3.90.1570.30">
    <property type="match status" value="1"/>
</dbReference>
<keyword evidence="5" id="KW-1185">Reference proteome</keyword>
<reference evidence="4 5" key="1">
    <citation type="submission" date="2020-01" db="EMBL/GenBank/DDBJ databases">
        <title>Polyphasic characterisation and genomic insights into a novel alkali tolerant bacterium VR-M41.</title>
        <authorList>
            <person name="Vemuluri V.R."/>
        </authorList>
    </citation>
    <scope>NUCLEOTIDE SEQUENCE [LARGE SCALE GENOMIC DNA]</scope>
    <source>
        <strain evidence="4 5">VR-M41</strain>
    </source>
</reference>
<dbReference type="Pfam" id="PF04851">
    <property type="entry name" value="ResIII"/>
    <property type="match status" value="1"/>
</dbReference>
<dbReference type="Gene3D" id="3.40.50.300">
    <property type="entry name" value="P-loop containing nucleotide triphosphate hydrolases"/>
    <property type="match status" value="2"/>
</dbReference>
<organism evidence="4 5">
    <name type="scientific">Saccharibacillus alkalitolerans</name>
    <dbReference type="NCBI Taxonomy" id="2705290"/>
    <lineage>
        <taxon>Bacteria</taxon>
        <taxon>Bacillati</taxon>
        <taxon>Bacillota</taxon>
        <taxon>Bacilli</taxon>
        <taxon>Bacillales</taxon>
        <taxon>Paenibacillaceae</taxon>
        <taxon>Saccharibacillus</taxon>
    </lineage>
</organism>
<keyword evidence="4" id="KW-0540">Nuclease</keyword>
<dbReference type="PROSITE" id="PS51194">
    <property type="entry name" value="HELICASE_CTER"/>
    <property type="match status" value="1"/>
</dbReference>
<dbReference type="RefSeq" id="WP_166272041.1">
    <property type="nucleotide sequence ID" value="NZ_JAAFGS010000001.1"/>
</dbReference>
<dbReference type="Pfam" id="PF00271">
    <property type="entry name" value="Helicase_C"/>
    <property type="match status" value="1"/>
</dbReference>
<protein>
    <submittedName>
        <fullName evidence="4">Type I restriction-modification system endonuclease</fullName>
        <ecNumber evidence="4">3.1.21.3</ecNumber>
    </submittedName>
</protein>